<dbReference type="PANTHER" id="PTHR24198:SF165">
    <property type="entry name" value="ANKYRIN REPEAT-CONTAINING PROTEIN-RELATED"/>
    <property type="match status" value="1"/>
</dbReference>
<evidence type="ECO:0000256" key="2">
    <source>
        <dbReference type="ARBA" id="ARBA00023043"/>
    </source>
</evidence>
<keyword evidence="3" id="KW-0175">Coiled coil</keyword>
<organism evidence="6 7">
    <name type="scientific">Achlya hypogyna</name>
    <name type="common">Oomycete</name>
    <name type="synonym">Protoachlya hypogyna</name>
    <dbReference type="NCBI Taxonomy" id="1202772"/>
    <lineage>
        <taxon>Eukaryota</taxon>
        <taxon>Sar</taxon>
        <taxon>Stramenopiles</taxon>
        <taxon>Oomycota</taxon>
        <taxon>Saprolegniomycetes</taxon>
        <taxon>Saprolegniales</taxon>
        <taxon>Achlyaceae</taxon>
        <taxon>Achlya</taxon>
    </lineage>
</organism>
<name>A0A1V9YD88_ACHHY</name>
<gene>
    <name evidence="6" type="ORF">ACHHYP_14475</name>
</gene>
<evidence type="ECO:0000259" key="5">
    <source>
        <dbReference type="PROSITE" id="PS50011"/>
    </source>
</evidence>
<dbReference type="SUPFAM" id="SSF48403">
    <property type="entry name" value="Ankyrin repeat"/>
    <property type="match status" value="1"/>
</dbReference>
<comment type="caution">
    <text evidence="6">The sequence shown here is derived from an EMBL/GenBank/DDBJ whole genome shotgun (WGS) entry which is preliminary data.</text>
</comment>
<evidence type="ECO:0000256" key="1">
    <source>
        <dbReference type="ARBA" id="ARBA00022737"/>
    </source>
</evidence>
<feature type="coiled-coil region" evidence="3">
    <location>
        <begin position="816"/>
        <end position="850"/>
    </location>
</feature>
<dbReference type="STRING" id="1202772.A0A1V9YD88"/>
<dbReference type="InterPro" id="IPR002110">
    <property type="entry name" value="Ankyrin_rpt"/>
</dbReference>
<accession>A0A1V9YD88</accession>
<dbReference type="SUPFAM" id="SSF56112">
    <property type="entry name" value="Protein kinase-like (PK-like)"/>
    <property type="match status" value="1"/>
</dbReference>
<dbReference type="OrthoDB" id="61627at2759"/>
<dbReference type="PROSITE" id="PS50011">
    <property type="entry name" value="PROTEIN_KINASE_DOM"/>
    <property type="match status" value="1"/>
</dbReference>
<feature type="domain" description="Protein kinase" evidence="5">
    <location>
        <begin position="487"/>
        <end position="789"/>
    </location>
</feature>
<dbReference type="GO" id="GO:0004672">
    <property type="term" value="F:protein kinase activity"/>
    <property type="evidence" value="ECO:0007669"/>
    <property type="project" value="InterPro"/>
</dbReference>
<dbReference type="AlphaFoldDB" id="A0A1V9YD88"/>
<dbReference type="Pfam" id="PF00069">
    <property type="entry name" value="Pkinase"/>
    <property type="match status" value="1"/>
</dbReference>
<keyword evidence="1" id="KW-0677">Repeat</keyword>
<dbReference type="GO" id="GO:0005524">
    <property type="term" value="F:ATP binding"/>
    <property type="evidence" value="ECO:0007669"/>
    <property type="project" value="InterPro"/>
</dbReference>
<evidence type="ECO:0000313" key="7">
    <source>
        <dbReference type="Proteomes" id="UP000243579"/>
    </source>
</evidence>
<keyword evidence="7" id="KW-1185">Reference proteome</keyword>
<evidence type="ECO:0000256" key="4">
    <source>
        <dbReference type="SAM" id="MobiDB-lite"/>
    </source>
</evidence>
<protein>
    <recommendedName>
        <fullName evidence="5">Protein kinase domain-containing protein</fullName>
    </recommendedName>
</protein>
<dbReference type="InterPro" id="IPR000719">
    <property type="entry name" value="Prot_kinase_dom"/>
</dbReference>
<dbReference type="SMART" id="SM00248">
    <property type="entry name" value="ANK"/>
    <property type="match status" value="6"/>
</dbReference>
<dbReference type="InterPro" id="IPR036770">
    <property type="entry name" value="Ankyrin_rpt-contain_sf"/>
</dbReference>
<proteinExistence type="predicted"/>
<evidence type="ECO:0000313" key="6">
    <source>
        <dbReference type="EMBL" id="OQR83646.1"/>
    </source>
</evidence>
<dbReference type="Proteomes" id="UP000243579">
    <property type="component" value="Unassembled WGS sequence"/>
</dbReference>
<dbReference type="Gene3D" id="1.10.510.10">
    <property type="entry name" value="Transferase(Phosphotransferase) domain 1"/>
    <property type="match status" value="1"/>
</dbReference>
<dbReference type="Gene3D" id="1.25.40.20">
    <property type="entry name" value="Ankyrin repeat-containing domain"/>
    <property type="match status" value="2"/>
</dbReference>
<feature type="region of interest" description="Disordered" evidence="4">
    <location>
        <begin position="1"/>
        <end position="61"/>
    </location>
</feature>
<dbReference type="SMART" id="SM00220">
    <property type="entry name" value="S_TKc"/>
    <property type="match status" value="1"/>
</dbReference>
<dbReference type="PANTHER" id="PTHR24198">
    <property type="entry name" value="ANKYRIN REPEAT AND PROTEIN KINASE DOMAIN-CONTAINING PROTEIN"/>
    <property type="match status" value="1"/>
</dbReference>
<dbReference type="EMBL" id="JNBR01002129">
    <property type="protein sequence ID" value="OQR83646.1"/>
    <property type="molecule type" value="Genomic_DNA"/>
</dbReference>
<evidence type="ECO:0000256" key="3">
    <source>
        <dbReference type="SAM" id="Coils"/>
    </source>
</evidence>
<dbReference type="InterPro" id="IPR011009">
    <property type="entry name" value="Kinase-like_dom_sf"/>
</dbReference>
<sequence length="972" mass="106210">MDAQLESRMSAATEDEAKQATPKATTRTWSGLKITQFRSRRASAPPETATPQPPAGGVFHRNADVKDYKPEVLTTFNRAIDEKDCSAVLQAVTMHPKLVRLQFQDDGILLHRVCNWPAIEASLELIERCVQEYPEGTAFMDELGRTPLHYLCMNPAVTVRAIQLLVEGFPVSAAMCDKESFLPVHYLCLNSSQTIDMTMMLHNYETFSLRNRDGRTPLHCLLLRRDCEFELCATVLSLAPETTNIADNVGRTVLHSVCAHPAHLDGQLLQLILTVDTTVVQRSDMRGQLPLHLLVANSNVTVAAVAQLLHAFPGAVDVVDAHGQSPLHILCGNEALSMSLLDEYTAVCSVYPTSLLWVDDEASTSLHILCVNAVMTTEMILALYALNPGAASAVDKYGCTPFHYACANAGISIELIWLFLDHAHGITSVVDQRGKTPLHYLVANAHASAEMISIVFDADPTASQVTDHAMKLPVHYVIENPAIPSAHAYRLLTGGASYRQRYVLHDRAVTEFCTVAFENAGTADELFTTTDTASDGGAAVTLHYCSSAAVHRHLIALYTALHATPAAKPVVMPPLLDSFENARRRIRQSAGTSRILEYCVVTTTPKAPLSDGRDAADAARVLRSVSGCLAHWHHTALVAHGNITPHTIFCHDQEYVVYPEYGSTKLHDTRDALSFAVQAIRYCAPETARALLGGTSLRPTPASDIWQLGCTVFEVATGTSFLETIAPFAAHCSFEEVYHILASINDRVVAHVLKNVRSDVQHLLRHVLVPNAASRWTAEACEGLIAPPICSTSAPDATASENQRLTDEVASLRAVVVDTKTRLRRVELERDNLQLQLSELVDRLNAILLEKEEATHHAAVLAKKRASLAAQLDTMVHMLISLMPLAQKVYGAMGDDLLARLMSHAALGTAPESHLYALPAATSMNRMLRERIRDTMLARGCVGQWANAPTPVAFLEAMDSPEDQELDVKTNP</sequence>
<keyword evidence="2" id="KW-0040">ANK repeat</keyword>
<reference evidence="6 7" key="1">
    <citation type="journal article" date="2014" name="Genome Biol. Evol.">
        <title>The secreted proteins of Achlya hypogyna and Thraustotheca clavata identify the ancestral oomycete secretome and reveal gene acquisitions by horizontal gene transfer.</title>
        <authorList>
            <person name="Misner I."/>
            <person name="Blouin N."/>
            <person name="Leonard G."/>
            <person name="Richards T.A."/>
            <person name="Lane C.E."/>
        </authorList>
    </citation>
    <scope>NUCLEOTIDE SEQUENCE [LARGE SCALE GENOMIC DNA]</scope>
    <source>
        <strain evidence="6 7">ATCC 48635</strain>
    </source>
</reference>